<evidence type="ECO:0000256" key="4">
    <source>
        <dbReference type="ARBA" id="ARBA00022692"/>
    </source>
</evidence>
<keyword evidence="6 7" id="KW-0472">Membrane</keyword>
<gene>
    <name evidence="9" type="ORF">BB934_37070</name>
</gene>
<dbReference type="AlphaFoldDB" id="A0A1B2EVH9"/>
<dbReference type="RefSeq" id="WP_099514883.1">
    <property type="nucleotide sequence ID" value="NZ_CP016618.1"/>
</dbReference>
<dbReference type="PANTHER" id="PTHR30489">
    <property type="entry name" value="LIPOPROTEIN-RELEASING SYSTEM TRANSMEMBRANE PROTEIN LOLE"/>
    <property type="match status" value="1"/>
</dbReference>
<feature type="domain" description="ABC3 transporter permease C-terminal" evidence="8">
    <location>
        <begin position="725"/>
        <end position="840"/>
    </location>
</feature>
<accession>A0A1B2EVH9</accession>
<geneLocation type="plasmid" evidence="9">
    <name>unnamed3</name>
</geneLocation>
<feature type="transmembrane region" description="Helical" evidence="7">
    <location>
        <begin position="412"/>
        <end position="431"/>
    </location>
</feature>
<protein>
    <recommendedName>
        <fullName evidence="8">ABC3 transporter permease C-terminal domain-containing protein</fullName>
    </recommendedName>
</protein>
<evidence type="ECO:0000256" key="1">
    <source>
        <dbReference type="ARBA" id="ARBA00004651"/>
    </source>
</evidence>
<evidence type="ECO:0000259" key="8">
    <source>
        <dbReference type="Pfam" id="PF02687"/>
    </source>
</evidence>
<feature type="transmembrane region" description="Helical" evidence="7">
    <location>
        <begin position="718"/>
        <end position="742"/>
    </location>
</feature>
<feature type="transmembrane region" description="Helical" evidence="7">
    <location>
        <begin position="360"/>
        <end position="383"/>
    </location>
</feature>
<keyword evidence="5 7" id="KW-1133">Transmembrane helix</keyword>
<dbReference type="GO" id="GO:0044874">
    <property type="term" value="P:lipoprotein localization to outer membrane"/>
    <property type="evidence" value="ECO:0007669"/>
    <property type="project" value="TreeGrafter"/>
</dbReference>
<feature type="transmembrane region" description="Helical" evidence="7">
    <location>
        <begin position="317"/>
        <end position="340"/>
    </location>
</feature>
<name>A0A1B2EVH9_9HYPH</name>
<reference evidence="9" key="1">
    <citation type="submission" date="2016-07" db="EMBL/GenBank/DDBJ databases">
        <title>Microvirga ossetica sp. nov. a new species of rhizobia isolated from root nodules of the legume species Vicia alpestris Steven originated from North Ossetia region in the Caucasus.</title>
        <authorList>
            <person name="Safronova V.I."/>
            <person name="Kuznetsova I.G."/>
            <person name="Sazanova A.L."/>
            <person name="Belimov A."/>
            <person name="Andronov E."/>
            <person name="Osledkin Y.S."/>
            <person name="Onishchuk O.P."/>
            <person name="Kurchak O.N."/>
            <person name="Shaposhnikov A.I."/>
            <person name="Willems A."/>
            <person name="Tikhonovich I.A."/>
        </authorList>
    </citation>
    <scope>NUCLEOTIDE SEQUENCE [LARGE SCALE GENOMIC DNA]</scope>
    <source>
        <strain evidence="9">V5/3M</strain>
        <plasmid evidence="9">unnamed3</plasmid>
    </source>
</reference>
<dbReference type="EMBL" id="CP016618">
    <property type="protein sequence ID" value="ANY83943.1"/>
    <property type="molecule type" value="Genomic_DNA"/>
</dbReference>
<feature type="transmembrane region" description="Helical" evidence="7">
    <location>
        <begin position="268"/>
        <end position="290"/>
    </location>
</feature>
<evidence type="ECO:0000256" key="3">
    <source>
        <dbReference type="ARBA" id="ARBA00022475"/>
    </source>
</evidence>
<feature type="transmembrane region" description="Helical" evidence="7">
    <location>
        <begin position="437"/>
        <end position="461"/>
    </location>
</feature>
<proteinExistence type="inferred from homology"/>
<dbReference type="InterPro" id="IPR003838">
    <property type="entry name" value="ABC3_permease_C"/>
</dbReference>
<sequence>MAETRAIAWRWLMVGELRAFPMRFVLAGLAIAIGLALAFAVHVINRSAAESFGQAVRSAAGGADLQVRGASALGFDEGLYPTLMGLGVIADASPVVQMRATVGERAHPIPLLGLDMFRTLTVSPSLVIRPQIARTGAGPRSIDLAAVLDQDALYLSRDAMTQTGFGFGDRVEVRANGRTHDFVVAGDLPGVAPGQGIAVIDIASAQWRFGRLGTLDRVDLKLEPGTVLADAKAQLASVLPANTQLSDGETESRRGDALSRAYRVNLDMLALVALLTGGFLVYSAQSLAVTRRLRQFALLRTLGLQERALTGQLLAEGAALGGVGALIGLAGGYAIAGVALRLLGGDLGAGYFDGATTTLAFAPEAAVLFFGFGIATALAGSYAPARRAARIAPALALKDAGDQVDPRKPPSIVPAVTLIGAGFVCAFLPAVNRLPVFGYLAVGLVLAGGVAAMPWLARLLLRPLGHAKLRVPAFEMALHRLLGAPGQASIALGGIVASTGLMIAMAVMVTSFRGSVDDWLESFLSADLYVAAASNEPMFDAETQRRLAATPGVAGIAFSKGLAVTLDPELPPALLIVRPVAGPGYALPLIQRAPRSGDGVALWLSEPAARLYGAQPGDAFALPIGAGGAKVMGHVAGIWRDYARQQGAIVIDTRDYTAITGDAVRSEAAVELVPGASVAAARAAILARLPPDMTRRVDFAEPAALRGRALRLFDRSFAITYALEAIAILIGLAGVAASFSAQTVARIKEFGMMRHVGMGRGQIVTMLAIEGALLGVVGMAAGSAVGIALSQILIHVINPQSFNWTMTTRIPWGLIVGVATALIGTAAATAMIAGRQAASRDAVRAVSEDW</sequence>
<keyword evidence="9" id="KW-0614">Plasmid</keyword>
<feature type="transmembrane region" description="Helical" evidence="7">
    <location>
        <begin position="763"/>
        <end position="790"/>
    </location>
</feature>
<feature type="transmembrane region" description="Helical" evidence="7">
    <location>
        <begin position="810"/>
        <end position="834"/>
    </location>
</feature>
<dbReference type="Pfam" id="PF02687">
    <property type="entry name" value="FtsX"/>
    <property type="match status" value="2"/>
</dbReference>
<dbReference type="OrthoDB" id="343744at2"/>
<dbReference type="PANTHER" id="PTHR30489:SF0">
    <property type="entry name" value="LIPOPROTEIN-RELEASING SYSTEM TRANSMEMBRANE PROTEIN LOLE"/>
    <property type="match status" value="1"/>
</dbReference>
<feature type="transmembrane region" description="Helical" evidence="7">
    <location>
        <begin position="482"/>
        <end position="508"/>
    </location>
</feature>
<evidence type="ECO:0000256" key="6">
    <source>
        <dbReference type="ARBA" id="ARBA00023136"/>
    </source>
</evidence>
<dbReference type="GO" id="GO:0098797">
    <property type="term" value="C:plasma membrane protein complex"/>
    <property type="evidence" value="ECO:0007669"/>
    <property type="project" value="TreeGrafter"/>
</dbReference>
<evidence type="ECO:0000256" key="2">
    <source>
        <dbReference type="ARBA" id="ARBA00005236"/>
    </source>
</evidence>
<keyword evidence="4 7" id="KW-0812">Transmembrane</keyword>
<evidence type="ECO:0000313" key="9">
    <source>
        <dbReference type="EMBL" id="ANY83943.1"/>
    </source>
</evidence>
<feature type="domain" description="ABC3 transporter permease C-terminal" evidence="8">
    <location>
        <begin position="269"/>
        <end position="393"/>
    </location>
</feature>
<evidence type="ECO:0000256" key="5">
    <source>
        <dbReference type="ARBA" id="ARBA00022989"/>
    </source>
</evidence>
<comment type="subcellular location">
    <subcellularLocation>
        <location evidence="1">Cell membrane</location>
        <topology evidence="1">Multi-pass membrane protein</topology>
    </subcellularLocation>
</comment>
<dbReference type="InterPro" id="IPR051447">
    <property type="entry name" value="Lipoprotein-release_system"/>
</dbReference>
<comment type="similarity">
    <text evidence="2">Belongs to the ABC-4 integral membrane protein family. LolC/E subfamily.</text>
</comment>
<dbReference type="KEGG" id="moc:BB934_37070"/>
<organism evidence="9">
    <name type="scientific">Microvirga ossetica</name>
    <dbReference type="NCBI Taxonomy" id="1882682"/>
    <lineage>
        <taxon>Bacteria</taxon>
        <taxon>Pseudomonadati</taxon>
        <taxon>Pseudomonadota</taxon>
        <taxon>Alphaproteobacteria</taxon>
        <taxon>Hyphomicrobiales</taxon>
        <taxon>Methylobacteriaceae</taxon>
        <taxon>Microvirga</taxon>
    </lineage>
</organism>
<keyword evidence="3" id="KW-1003">Cell membrane</keyword>
<evidence type="ECO:0000256" key="7">
    <source>
        <dbReference type="SAM" id="Phobius"/>
    </source>
</evidence>